<dbReference type="HAMAP" id="MF_00658">
    <property type="entry name" value="23SrRNA_methyltr_H"/>
    <property type="match status" value="1"/>
</dbReference>
<feature type="binding site" evidence="5">
    <location>
        <begin position="124"/>
        <end position="129"/>
    </location>
    <ligand>
        <name>S-adenosyl-L-methionine</name>
        <dbReference type="ChEBI" id="CHEBI:59789"/>
    </ligand>
</feature>
<evidence type="ECO:0000256" key="2">
    <source>
        <dbReference type="ARBA" id="ARBA00022679"/>
    </source>
</evidence>
<comment type="catalytic activity">
    <reaction evidence="5">
        <text>pseudouridine(1915) in 23S rRNA + S-adenosyl-L-methionine = N(3)-methylpseudouridine(1915) in 23S rRNA + S-adenosyl-L-homocysteine + H(+)</text>
        <dbReference type="Rhea" id="RHEA:42752"/>
        <dbReference type="Rhea" id="RHEA-COMP:10221"/>
        <dbReference type="Rhea" id="RHEA-COMP:10222"/>
        <dbReference type="ChEBI" id="CHEBI:15378"/>
        <dbReference type="ChEBI" id="CHEBI:57856"/>
        <dbReference type="ChEBI" id="CHEBI:59789"/>
        <dbReference type="ChEBI" id="CHEBI:65314"/>
        <dbReference type="ChEBI" id="CHEBI:74486"/>
        <dbReference type="EC" id="2.1.1.177"/>
    </reaction>
</comment>
<organism evidence="6 8">
    <name type="scientific">Legionella feeleii</name>
    <dbReference type="NCBI Taxonomy" id="453"/>
    <lineage>
        <taxon>Bacteria</taxon>
        <taxon>Pseudomonadati</taxon>
        <taxon>Pseudomonadota</taxon>
        <taxon>Gammaproteobacteria</taxon>
        <taxon>Legionellales</taxon>
        <taxon>Legionellaceae</taxon>
        <taxon>Legionella</taxon>
    </lineage>
</organism>
<dbReference type="STRING" id="453.Lfee_0523"/>
<evidence type="ECO:0000313" key="7">
    <source>
        <dbReference type="EMBL" id="SPX59779.1"/>
    </source>
</evidence>
<dbReference type="Proteomes" id="UP000251942">
    <property type="component" value="Unassembled WGS sequence"/>
</dbReference>
<keyword evidence="2 5" id="KW-0808">Transferase</keyword>
<reference evidence="6 8" key="1">
    <citation type="submission" date="2015-11" db="EMBL/GenBank/DDBJ databases">
        <title>Genomic analysis of 38 Legionella species identifies large and diverse effector repertoires.</title>
        <authorList>
            <person name="Burstein D."/>
            <person name="Amaro F."/>
            <person name="Zusman T."/>
            <person name="Lifshitz Z."/>
            <person name="Cohen O."/>
            <person name="Gilbert J.A."/>
            <person name="Pupko T."/>
            <person name="Shuman H.A."/>
            <person name="Segal G."/>
        </authorList>
    </citation>
    <scope>NUCLEOTIDE SEQUENCE [LARGE SCALE GENOMIC DNA]</scope>
    <source>
        <strain evidence="6 8">WO-44C</strain>
    </source>
</reference>
<feature type="binding site" evidence="5">
    <location>
        <position position="74"/>
    </location>
    <ligand>
        <name>S-adenosyl-L-methionine</name>
        <dbReference type="ChEBI" id="CHEBI:59789"/>
    </ligand>
</feature>
<evidence type="ECO:0000256" key="1">
    <source>
        <dbReference type="ARBA" id="ARBA00022603"/>
    </source>
</evidence>
<dbReference type="InterPro" id="IPR029028">
    <property type="entry name" value="Alpha/beta_knot_MTases"/>
</dbReference>
<dbReference type="RefSeq" id="WP_058443736.1">
    <property type="nucleotide sequence ID" value="NZ_CAAAHT010000036.1"/>
</dbReference>
<dbReference type="NCBIfam" id="NF000986">
    <property type="entry name" value="PRK00103.1-4"/>
    <property type="match status" value="1"/>
</dbReference>
<dbReference type="PATRIC" id="fig|453.4.peg.568"/>
<comment type="similarity">
    <text evidence="4 5">Belongs to the RNA methyltransferase RlmH family.</text>
</comment>
<dbReference type="NCBIfam" id="TIGR00246">
    <property type="entry name" value="tRNA_RlmH_YbeA"/>
    <property type="match status" value="1"/>
</dbReference>
<evidence type="ECO:0000313" key="6">
    <source>
        <dbReference type="EMBL" id="KTD03167.1"/>
    </source>
</evidence>
<accession>A0A0W0U623</accession>
<dbReference type="GO" id="GO:0005737">
    <property type="term" value="C:cytoplasm"/>
    <property type="evidence" value="ECO:0007669"/>
    <property type="project" value="UniProtKB-SubCell"/>
</dbReference>
<evidence type="ECO:0000256" key="3">
    <source>
        <dbReference type="ARBA" id="ARBA00022691"/>
    </source>
</evidence>
<dbReference type="PANTHER" id="PTHR33603:SF1">
    <property type="entry name" value="RIBOSOMAL RNA LARGE SUBUNIT METHYLTRANSFERASE H"/>
    <property type="match status" value="1"/>
</dbReference>
<dbReference type="SUPFAM" id="SSF75217">
    <property type="entry name" value="alpha/beta knot"/>
    <property type="match status" value="1"/>
</dbReference>
<dbReference type="Gene3D" id="3.40.1280.10">
    <property type="match status" value="1"/>
</dbReference>
<reference evidence="7 9" key="2">
    <citation type="submission" date="2018-06" db="EMBL/GenBank/DDBJ databases">
        <authorList>
            <consortium name="Pathogen Informatics"/>
            <person name="Doyle S."/>
        </authorList>
    </citation>
    <scope>NUCLEOTIDE SEQUENCE [LARGE SCALE GENOMIC DNA]</scope>
    <source>
        <strain evidence="7 9">NCTC12022</strain>
    </source>
</reference>
<dbReference type="InterPro" id="IPR003742">
    <property type="entry name" value="RlmH-like"/>
</dbReference>
<evidence type="ECO:0000256" key="4">
    <source>
        <dbReference type="ARBA" id="ARBA00038303"/>
    </source>
</evidence>
<dbReference type="OrthoDB" id="9806643at2"/>
<dbReference type="InterPro" id="IPR029026">
    <property type="entry name" value="tRNA_m1G_MTases_N"/>
</dbReference>
<dbReference type="Proteomes" id="UP000054698">
    <property type="component" value="Unassembled WGS sequence"/>
</dbReference>
<dbReference type="GO" id="GO:0070038">
    <property type="term" value="F:rRNA (pseudouridine-N3-)-methyltransferase activity"/>
    <property type="evidence" value="ECO:0007669"/>
    <property type="project" value="UniProtKB-UniRule"/>
</dbReference>
<comment type="function">
    <text evidence="5">Specifically methylates the pseudouridine at position 1915 (m3Psi1915) in 23S rRNA.</text>
</comment>
<dbReference type="Pfam" id="PF02590">
    <property type="entry name" value="SPOUT_MTase"/>
    <property type="match status" value="1"/>
</dbReference>
<dbReference type="PIRSF" id="PIRSF004505">
    <property type="entry name" value="MT_bac"/>
    <property type="match status" value="1"/>
</dbReference>
<sequence>MFKITLIACGNKMPSWVNTAVAEFSKRLQDYVSFNLVEIPLAKRGKSTDLTRILEKEAALISAAIPSNARIIALEINGNSFTSEKLALKLEQLQQITSHLCFLIGGPEGLIPSVIARSNERWSLSQLTLPHPLVRIVLLEALYRAWSIIHNHPYHK</sequence>
<evidence type="ECO:0000313" key="8">
    <source>
        <dbReference type="Proteomes" id="UP000054698"/>
    </source>
</evidence>
<dbReference type="EMBL" id="UASS01000002">
    <property type="protein sequence ID" value="SPX59779.1"/>
    <property type="molecule type" value="Genomic_DNA"/>
</dbReference>
<dbReference type="PANTHER" id="PTHR33603">
    <property type="entry name" value="METHYLTRANSFERASE"/>
    <property type="match status" value="1"/>
</dbReference>
<comment type="subcellular location">
    <subcellularLocation>
        <location evidence="5">Cytoplasm</location>
    </subcellularLocation>
</comment>
<evidence type="ECO:0000313" key="9">
    <source>
        <dbReference type="Proteomes" id="UP000251942"/>
    </source>
</evidence>
<dbReference type="CDD" id="cd18081">
    <property type="entry name" value="RlmH-like"/>
    <property type="match status" value="1"/>
</dbReference>
<dbReference type="AlphaFoldDB" id="A0A0W0U623"/>
<keyword evidence="5" id="KW-0698">rRNA processing</keyword>
<dbReference type="EMBL" id="LNYB01000016">
    <property type="protein sequence ID" value="KTD03167.1"/>
    <property type="molecule type" value="Genomic_DNA"/>
</dbReference>
<proteinExistence type="inferred from homology"/>
<keyword evidence="8" id="KW-1185">Reference proteome</keyword>
<name>A0A0W0U623_9GAMM</name>
<comment type="subunit">
    <text evidence="5">Homodimer.</text>
</comment>
<keyword evidence="5" id="KW-0963">Cytoplasm</keyword>
<dbReference type="EC" id="2.1.1.177" evidence="5"/>
<evidence type="ECO:0000256" key="5">
    <source>
        <dbReference type="HAMAP-Rule" id="MF_00658"/>
    </source>
</evidence>
<keyword evidence="1 5" id="KW-0489">Methyltransferase</keyword>
<protein>
    <recommendedName>
        <fullName evidence="5">Ribosomal RNA large subunit methyltransferase H</fullName>
        <ecNumber evidence="5">2.1.1.177</ecNumber>
    </recommendedName>
    <alternativeName>
        <fullName evidence="5">23S rRNA (pseudouridine1915-N3)-methyltransferase</fullName>
    </alternativeName>
    <alternativeName>
        <fullName evidence="5">23S rRNA m3Psi1915 methyltransferase</fullName>
    </alternativeName>
    <alternativeName>
        <fullName evidence="5">rRNA (pseudouridine-N3-)-methyltransferase RlmH</fullName>
    </alternativeName>
</protein>
<feature type="binding site" evidence="5">
    <location>
        <position position="105"/>
    </location>
    <ligand>
        <name>S-adenosyl-L-methionine</name>
        <dbReference type="ChEBI" id="CHEBI:59789"/>
    </ligand>
</feature>
<gene>
    <name evidence="5 7" type="primary">rlmH</name>
    <name evidence="6" type="ORF">Lfee_0523</name>
    <name evidence="7" type="ORF">NCTC12022_00490</name>
</gene>
<keyword evidence="3 5" id="KW-0949">S-adenosyl-L-methionine</keyword>